<organism evidence="2 3">
    <name type="scientific">Ciceribacter lividus</name>
    <dbReference type="NCBI Taxonomy" id="1197950"/>
    <lineage>
        <taxon>Bacteria</taxon>
        <taxon>Pseudomonadati</taxon>
        <taxon>Pseudomonadota</taxon>
        <taxon>Alphaproteobacteria</taxon>
        <taxon>Hyphomicrobiales</taxon>
        <taxon>Rhizobiaceae</taxon>
        <taxon>Ciceribacter</taxon>
    </lineage>
</organism>
<comment type="caution">
    <text evidence="2">The sequence shown here is derived from an EMBL/GenBank/DDBJ whole genome shotgun (WGS) entry which is preliminary data.</text>
</comment>
<dbReference type="AlphaFoldDB" id="A0A6I7HPS6"/>
<dbReference type="Proteomes" id="UP000252582">
    <property type="component" value="Unassembled WGS sequence"/>
</dbReference>
<sequence>MARPRKYKTEAEAKAAKVEQRRQQRAAEHARKIAPTKRKDAAVNYPAAPINAETLEIIEAICAIAGELSFSGRPMKSDNLHAAAKIMAQWERENRQTLPVLPDDAPVYAAVKGRSVKERVDLPYKWGKLRTHVRYDAAIALPRASRNSTANKSRDAKDQAAADAAGLSLADYRARREAAAISAWNDKAATAALKVKGETTLAKRKARIDRQDARRMKEHETFGRF</sequence>
<evidence type="ECO:0000313" key="2">
    <source>
        <dbReference type="EMBL" id="RCW27798.1"/>
    </source>
</evidence>
<evidence type="ECO:0000313" key="3">
    <source>
        <dbReference type="Proteomes" id="UP000252582"/>
    </source>
</evidence>
<dbReference type="EMBL" id="QPIX01000002">
    <property type="protein sequence ID" value="RCW27798.1"/>
    <property type="molecule type" value="Genomic_DNA"/>
</dbReference>
<feature type="region of interest" description="Disordered" evidence="1">
    <location>
        <begin position="1"/>
        <end position="39"/>
    </location>
</feature>
<protein>
    <submittedName>
        <fullName evidence="2">Uncharacterized protein</fullName>
    </submittedName>
</protein>
<dbReference type="RefSeq" id="WP_114362137.1">
    <property type="nucleotide sequence ID" value="NZ_QPIX01000002.1"/>
</dbReference>
<gene>
    <name evidence="2" type="ORF">DFR48_102284</name>
</gene>
<evidence type="ECO:0000256" key="1">
    <source>
        <dbReference type="SAM" id="MobiDB-lite"/>
    </source>
</evidence>
<feature type="compositionally biased region" description="Basic and acidic residues" evidence="1">
    <location>
        <begin position="7"/>
        <end position="39"/>
    </location>
</feature>
<keyword evidence="3" id="KW-1185">Reference proteome</keyword>
<accession>A0A6I7HPS6</accession>
<reference evidence="2 3" key="1">
    <citation type="submission" date="2018-07" db="EMBL/GenBank/DDBJ databases">
        <title>Genomic Encyclopedia of Type Strains, Phase IV (KMG-IV): sequencing the most valuable type-strain genomes for metagenomic binning, comparative biology and taxonomic classification.</title>
        <authorList>
            <person name="Goeker M."/>
        </authorList>
    </citation>
    <scope>NUCLEOTIDE SEQUENCE [LARGE SCALE GENOMIC DNA]</scope>
    <source>
        <strain evidence="2 3">DSM 25528</strain>
    </source>
</reference>
<name>A0A6I7HPS6_9HYPH</name>
<proteinExistence type="predicted"/>